<sequence length="262" mass="29743">MTVRLFRVAKFCKVLQPNLRHVACSSKWGSVQRIFSLLGAKERPSEFAGKMKVVRVSQPPDSDHVTLSLELGGKLKQLHRPNEETLEKTFCRLRATLQNAEKSNKKRKHEETGNSQTENSQINMSLLDKGGEQCPLAERCDEVWKDAAMLEIHDEKYRVVYNPPTVAMIKLPQFPLAGMTLHPVLQFEFATHQFSKFAWYKSKENECNGNGKKKSNSTTQWEFISNNKLHAPSFSDVGFKFKLKVTPGSEIHPAPVNDLTSN</sequence>
<organism evidence="3 4">
    <name type="scientific">Ciona savignyi</name>
    <name type="common">Pacific transparent sea squirt</name>
    <dbReference type="NCBI Taxonomy" id="51511"/>
    <lineage>
        <taxon>Eukaryota</taxon>
        <taxon>Metazoa</taxon>
        <taxon>Chordata</taxon>
        <taxon>Tunicata</taxon>
        <taxon>Ascidiacea</taxon>
        <taxon>Phlebobranchia</taxon>
        <taxon>Cionidae</taxon>
        <taxon>Ciona</taxon>
    </lineage>
</organism>
<evidence type="ECO:0000256" key="1">
    <source>
        <dbReference type="SAM" id="MobiDB-lite"/>
    </source>
</evidence>
<dbReference type="OMA" id="KHIMAGF"/>
<evidence type="ECO:0000313" key="3">
    <source>
        <dbReference type="Ensembl" id="ENSCSAVP00000002459.1"/>
    </source>
</evidence>
<reference evidence="3" key="3">
    <citation type="submission" date="2025-09" db="UniProtKB">
        <authorList>
            <consortium name="Ensembl"/>
        </authorList>
    </citation>
    <scope>IDENTIFICATION</scope>
</reference>
<dbReference type="Pfam" id="PF21171">
    <property type="entry name" value="PDE12-like_N"/>
    <property type="match status" value="1"/>
</dbReference>
<dbReference type="InParanoid" id="H2YAW1"/>
<feature type="region of interest" description="Disordered" evidence="1">
    <location>
        <begin position="100"/>
        <end position="121"/>
    </location>
</feature>
<evidence type="ECO:0000313" key="4">
    <source>
        <dbReference type="Proteomes" id="UP000007875"/>
    </source>
</evidence>
<dbReference type="STRING" id="51511.ENSCSAVP00000002459"/>
<name>H2YAW1_CIOSA</name>
<feature type="domain" description="2',5'-phosphodiesterase 12-like N-terminal" evidence="2">
    <location>
        <begin position="163"/>
        <end position="249"/>
    </location>
</feature>
<dbReference type="AlphaFoldDB" id="H2YAW1"/>
<dbReference type="GeneTree" id="ENSGT00940000157205"/>
<keyword evidence="4" id="KW-1185">Reference proteome</keyword>
<protein>
    <recommendedName>
        <fullName evidence="2">2',5'-phosphodiesterase 12-like N-terminal domain-containing protein</fullName>
    </recommendedName>
</protein>
<dbReference type="Proteomes" id="UP000007875">
    <property type="component" value="Unassembled WGS sequence"/>
</dbReference>
<proteinExistence type="predicted"/>
<reference evidence="4" key="1">
    <citation type="submission" date="2003-08" db="EMBL/GenBank/DDBJ databases">
        <authorList>
            <person name="Birren B."/>
            <person name="Nusbaum C."/>
            <person name="Abebe A."/>
            <person name="Abouelleil A."/>
            <person name="Adekoya E."/>
            <person name="Ait-zahra M."/>
            <person name="Allen N."/>
            <person name="Allen T."/>
            <person name="An P."/>
            <person name="Anderson M."/>
            <person name="Anderson S."/>
            <person name="Arachchi H."/>
            <person name="Armbruster J."/>
            <person name="Bachantsang P."/>
            <person name="Baldwin J."/>
            <person name="Barry A."/>
            <person name="Bayul T."/>
            <person name="Blitshsteyn B."/>
            <person name="Bloom T."/>
            <person name="Blye J."/>
            <person name="Boguslavskiy L."/>
            <person name="Borowsky M."/>
            <person name="Boukhgalter B."/>
            <person name="Brunache A."/>
            <person name="Butler J."/>
            <person name="Calixte N."/>
            <person name="Calvo S."/>
            <person name="Camarata J."/>
            <person name="Campo K."/>
            <person name="Chang J."/>
            <person name="Cheshatsang Y."/>
            <person name="Citroen M."/>
            <person name="Collymore A."/>
            <person name="Considine T."/>
            <person name="Cook A."/>
            <person name="Cooke P."/>
            <person name="Corum B."/>
            <person name="Cuomo C."/>
            <person name="David R."/>
            <person name="Dawoe T."/>
            <person name="Degray S."/>
            <person name="Dodge S."/>
            <person name="Dooley K."/>
            <person name="Dorje P."/>
            <person name="Dorjee K."/>
            <person name="Dorris L."/>
            <person name="Duffey N."/>
            <person name="Dupes A."/>
            <person name="Elkins T."/>
            <person name="Engels R."/>
            <person name="Erickson J."/>
            <person name="Farina A."/>
            <person name="Faro S."/>
            <person name="Ferreira P."/>
            <person name="Fischer H."/>
            <person name="Fitzgerald M."/>
            <person name="Foley K."/>
            <person name="Gage D."/>
            <person name="Galagan J."/>
            <person name="Gearin G."/>
            <person name="Gnerre S."/>
            <person name="Gnirke A."/>
            <person name="Goyette A."/>
            <person name="Graham J."/>
            <person name="Grandbois E."/>
            <person name="Gyaltsen K."/>
            <person name="Hafez N."/>
            <person name="Hagopian D."/>
            <person name="Hagos B."/>
            <person name="Hall J."/>
            <person name="Hatcher B."/>
            <person name="Heller A."/>
            <person name="Higgins H."/>
            <person name="Honan T."/>
            <person name="Horn A."/>
            <person name="Houde N."/>
            <person name="Hughes L."/>
            <person name="Hulme W."/>
            <person name="Husby E."/>
            <person name="Iliev I."/>
            <person name="Jaffe D."/>
            <person name="Jones C."/>
            <person name="Kamal M."/>
            <person name="Kamat A."/>
            <person name="Kamvysselis M."/>
            <person name="Karlsson E."/>
            <person name="Kells C."/>
            <person name="Kieu A."/>
            <person name="Kisner P."/>
            <person name="Kodira C."/>
            <person name="Kulbokas E."/>
            <person name="Labutti K."/>
            <person name="Lama D."/>
            <person name="Landers T."/>
            <person name="Leger J."/>
            <person name="Levine S."/>
            <person name="Lewis D."/>
            <person name="Lewis T."/>
            <person name="Lindblad-toh K."/>
            <person name="Liu X."/>
            <person name="Lokyitsang T."/>
            <person name="Lokyitsang Y."/>
            <person name="Lucien O."/>
            <person name="Lui A."/>
            <person name="Ma L.J."/>
            <person name="Mabbitt R."/>
            <person name="Macdonald J."/>
            <person name="Maclean C."/>
            <person name="Major J."/>
            <person name="Manning J."/>
            <person name="Marabella R."/>
            <person name="Maru K."/>
            <person name="Matthews C."/>
            <person name="Mauceli E."/>
            <person name="Mccarthy M."/>
            <person name="Mcdonough S."/>
            <person name="Mcghee T."/>
            <person name="Meldrim J."/>
            <person name="Meneus L."/>
            <person name="Mesirov J."/>
            <person name="Mihalev A."/>
            <person name="Mihova T."/>
            <person name="Mikkelsen T."/>
            <person name="Mlenga V."/>
            <person name="Moru K."/>
            <person name="Mozes J."/>
            <person name="Mulrain L."/>
            <person name="Munson G."/>
            <person name="Naylor J."/>
            <person name="Newes C."/>
            <person name="Nguyen C."/>
            <person name="Nguyen N."/>
            <person name="Nguyen T."/>
            <person name="Nicol R."/>
            <person name="Nielsen C."/>
            <person name="Nizzari M."/>
            <person name="Norbu C."/>
            <person name="Norbu N."/>
            <person name="O'donnell P."/>
            <person name="Okoawo O."/>
            <person name="O'leary S."/>
            <person name="Omotosho B."/>
            <person name="O'neill K."/>
            <person name="Osman S."/>
            <person name="Parker S."/>
            <person name="Perrin D."/>
            <person name="Phunkhang P."/>
            <person name="Piqani B."/>
            <person name="Purcell S."/>
            <person name="Rachupka T."/>
            <person name="Ramasamy U."/>
            <person name="Rameau R."/>
            <person name="Ray V."/>
            <person name="Raymond C."/>
            <person name="Retta R."/>
            <person name="Richardson S."/>
            <person name="Rise C."/>
            <person name="Rodriguez J."/>
            <person name="Rogers J."/>
            <person name="Rogov P."/>
            <person name="Rutman M."/>
            <person name="Schupbach R."/>
            <person name="Seaman C."/>
            <person name="Settipalli S."/>
            <person name="Sharpe T."/>
            <person name="Sheridan J."/>
            <person name="Sherpa N."/>
            <person name="Shi J."/>
            <person name="Smirnov S."/>
            <person name="Smith C."/>
            <person name="Sougnez C."/>
            <person name="Spencer B."/>
            <person name="Stalker J."/>
            <person name="Stange-thomann N."/>
            <person name="Stavropoulos S."/>
            <person name="Stetson K."/>
            <person name="Stone C."/>
            <person name="Stone S."/>
            <person name="Stubbs M."/>
            <person name="Talamas J."/>
            <person name="Tchuinga P."/>
            <person name="Tenzing P."/>
            <person name="Tesfaye S."/>
            <person name="Theodore J."/>
            <person name="Thoulutsang Y."/>
            <person name="Topham K."/>
            <person name="Towey S."/>
            <person name="Tsamla T."/>
            <person name="Tsomo N."/>
            <person name="Vallee D."/>
            <person name="Vassiliev H."/>
            <person name="Venkataraman V."/>
            <person name="Vinson J."/>
            <person name="Vo A."/>
            <person name="Wade C."/>
            <person name="Wang S."/>
            <person name="Wangchuk T."/>
            <person name="Wangdi T."/>
            <person name="Whittaker C."/>
            <person name="Wilkinson J."/>
            <person name="Wu Y."/>
            <person name="Wyman D."/>
            <person name="Yadav S."/>
            <person name="Yang S."/>
            <person name="Yang X."/>
            <person name="Yeager S."/>
            <person name="Yee E."/>
            <person name="Young G."/>
            <person name="Zainoun J."/>
            <person name="Zembeck L."/>
            <person name="Zimmer A."/>
            <person name="Zody M."/>
            <person name="Lander E."/>
        </authorList>
    </citation>
    <scope>NUCLEOTIDE SEQUENCE [LARGE SCALE GENOMIC DNA]</scope>
</reference>
<reference evidence="3" key="2">
    <citation type="submission" date="2025-08" db="UniProtKB">
        <authorList>
            <consortium name="Ensembl"/>
        </authorList>
    </citation>
    <scope>IDENTIFICATION</scope>
</reference>
<dbReference type="HOGENOM" id="CLU_1063665_0_0_1"/>
<dbReference type="Ensembl" id="ENSCSAVT00000002500.1">
    <property type="protein sequence ID" value="ENSCSAVP00000002459.1"/>
    <property type="gene ID" value="ENSCSAVG00000001452.1"/>
</dbReference>
<evidence type="ECO:0000259" key="2">
    <source>
        <dbReference type="Pfam" id="PF21171"/>
    </source>
</evidence>
<accession>H2YAW1</accession>
<dbReference type="InterPro" id="IPR048821">
    <property type="entry name" value="PDE12-like_N"/>
</dbReference>